<dbReference type="SMART" id="SM00032">
    <property type="entry name" value="CCP"/>
    <property type="match status" value="1"/>
</dbReference>
<dbReference type="InterPro" id="IPR000538">
    <property type="entry name" value="Link_dom"/>
</dbReference>
<keyword evidence="10" id="KW-1185">Reference proteome</keyword>
<evidence type="ECO:0000313" key="9">
    <source>
        <dbReference type="Ensembl" id="ENSCSEP00000027079.1"/>
    </source>
</evidence>
<dbReference type="PROSITE" id="PS50963">
    <property type="entry name" value="LINK_2"/>
    <property type="match status" value="1"/>
</dbReference>
<dbReference type="Pfam" id="PF00193">
    <property type="entry name" value="Xlink"/>
    <property type="match status" value="1"/>
</dbReference>
<keyword evidence="1 4" id="KW-0768">Sushi</keyword>
<evidence type="ECO:0000256" key="2">
    <source>
        <dbReference type="ARBA" id="ARBA00022729"/>
    </source>
</evidence>
<feature type="region of interest" description="Disordered" evidence="5">
    <location>
        <begin position="635"/>
        <end position="684"/>
    </location>
</feature>
<dbReference type="Pfam" id="PF00084">
    <property type="entry name" value="Sushi"/>
    <property type="match status" value="1"/>
</dbReference>
<evidence type="ECO:0000313" key="10">
    <source>
        <dbReference type="Proteomes" id="UP000265120"/>
    </source>
</evidence>
<evidence type="ECO:0000256" key="6">
    <source>
        <dbReference type="SAM" id="Phobius"/>
    </source>
</evidence>
<keyword evidence="2" id="KW-0732">Signal</keyword>
<dbReference type="SUPFAM" id="SSF56436">
    <property type="entry name" value="C-type lectin-like"/>
    <property type="match status" value="1"/>
</dbReference>
<name>A0A3P8WK38_CYNSE</name>
<dbReference type="Gene3D" id="2.10.70.10">
    <property type="entry name" value="Complement Module, domain 1"/>
    <property type="match status" value="1"/>
</dbReference>
<feature type="compositionally biased region" description="Basic and acidic residues" evidence="5">
    <location>
        <begin position="611"/>
        <end position="620"/>
    </location>
</feature>
<feature type="region of interest" description="Disordered" evidence="5">
    <location>
        <begin position="318"/>
        <end position="620"/>
    </location>
</feature>
<keyword evidence="3" id="KW-1015">Disulfide bond</keyword>
<dbReference type="AlphaFoldDB" id="A0A3P8WK38"/>
<dbReference type="Ensembl" id="ENSCSET00000027444.1">
    <property type="protein sequence ID" value="ENSCSEP00000027079.1"/>
    <property type="gene ID" value="ENSCSEG00000017301.1"/>
</dbReference>
<feature type="region of interest" description="Disordered" evidence="5">
    <location>
        <begin position="229"/>
        <end position="302"/>
    </location>
</feature>
<dbReference type="InterPro" id="IPR035976">
    <property type="entry name" value="Sushi/SCR/CCP_sf"/>
</dbReference>
<evidence type="ECO:0000259" key="7">
    <source>
        <dbReference type="PROSITE" id="PS50923"/>
    </source>
</evidence>
<feature type="compositionally biased region" description="Basic and acidic residues" evidence="5">
    <location>
        <begin position="337"/>
        <end position="348"/>
    </location>
</feature>
<dbReference type="PANTHER" id="PTHR32493">
    <property type="entry name" value="SUSHI DOMAIN-CONTAINING PROTEIN 5"/>
    <property type="match status" value="1"/>
</dbReference>
<dbReference type="CTD" id="26032"/>
<dbReference type="Gene3D" id="3.10.100.10">
    <property type="entry name" value="Mannose-Binding Protein A, subunit A"/>
    <property type="match status" value="1"/>
</dbReference>
<dbReference type="GO" id="GO:0007155">
    <property type="term" value="P:cell adhesion"/>
    <property type="evidence" value="ECO:0007669"/>
    <property type="project" value="InterPro"/>
</dbReference>
<protein>
    <submittedName>
        <fullName evidence="9">Sushi domain containing 5</fullName>
    </submittedName>
</protein>
<dbReference type="InterPro" id="IPR016186">
    <property type="entry name" value="C-type_lectin-like/link_sf"/>
</dbReference>
<evidence type="ECO:0000256" key="5">
    <source>
        <dbReference type="SAM" id="MobiDB-lite"/>
    </source>
</evidence>
<sequence length="790" mass="88610">MLGRRNQTVPSVLFGCLACLVFVFVVNADGRVFVLEPRNSSGLQSFRDAEHACASQHARLASADELRHAVLECFFSLCTQGWLYGGTVGTTVCNIVGGALKAVDVRTENATGDTAYLDAFCIKDTGVPCGDPPSFPNARLQGHSGFEMGDELLYTCAPGYVMPSGHSAFSLLCDSCGEWYGLVQICVKDETVSHVDYEDKFTDSYEEHHDNPRMEDAQGGLFEEESRDAYRGEKRGHQQQETSYGRLDHQDQQTKVEEDRDTDEERAVEDFVGHPSWEQEQESRQVERTDTGGHRTTEAPVSLLSQKHMFWFPSEAFQEEGRSVTETTQRASDGVSEESKDQESRESDQQQQSPHDAGDHHPEQETYDNLDTSDPVDHDDSRHGDQDDRDDVVTHYIPRQHDDLDLLDQHSKHDDDHYDHSEHYDMGEHEDDQVRHGTQGYDDGEDTYDHHESYEDHEDVTSDPEVTIQVHPEDSREHHDHDNHDNHGDVEEHYDSQEDHDNNSHSDHDGHDHDAHDSHDRHDSHEDDSHQQVFFSVATDEQQNLTKKEEGETTTDDTWLDGYPVVPAGAEKGESTTTSEKLDQRESGTRVRTTDRPNEVETGLVPGTSSPEEHQSPTQEYEKVVDVWPVWISTSTPHPGHLDSLDPSYSDTLDYDTQQPGPTPSWPEDLTEDPSLDQGPAPSLHENDILVSVMEDNNLPGEAGERGETEGELGETVCVGEDCPPHPPSSSMKGSTVTAVIVAVCLLAAAVMVGVWCYRRLQQKSSVYEMNGKGQSRTRQGQQIEMQQKV</sequence>
<feature type="domain" description="Link" evidence="8">
    <location>
        <begin position="31"/>
        <end position="123"/>
    </location>
</feature>
<feature type="compositionally biased region" description="Basic and acidic residues" evidence="5">
    <location>
        <begin position="246"/>
        <end position="272"/>
    </location>
</feature>
<feature type="compositionally biased region" description="Polar residues" evidence="5">
    <location>
        <begin position="531"/>
        <end position="544"/>
    </location>
</feature>
<feature type="compositionally biased region" description="Basic and acidic residues" evidence="5">
    <location>
        <begin position="471"/>
        <end position="530"/>
    </location>
</feature>
<feature type="region of interest" description="Disordered" evidence="5">
    <location>
        <begin position="770"/>
        <end position="790"/>
    </location>
</feature>
<dbReference type="PROSITE" id="PS51257">
    <property type="entry name" value="PROKAR_LIPOPROTEIN"/>
    <property type="match status" value="1"/>
</dbReference>
<feature type="transmembrane region" description="Helical" evidence="6">
    <location>
        <begin position="737"/>
        <end position="758"/>
    </location>
</feature>
<dbReference type="SMART" id="SM00445">
    <property type="entry name" value="LINK"/>
    <property type="match status" value="1"/>
</dbReference>
<reference evidence="9" key="2">
    <citation type="submission" date="2025-08" db="UniProtKB">
        <authorList>
            <consortium name="Ensembl"/>
        </authorList>
    </citation>
    <scope>IDENTIFICATION</scope>
</reference>
<dbReference type="InParanoid" id="A0A3P8WK38"/>
<feature type="domain" description="Sushi" evidence="7">
    <location>
        <begin position="127"/>
        <end position="188"/>
    </location>
</feature>
<dbReference type="Proteomes" id="UP000265120">
    <property type="component" value="Chromosome 18"/>
</dbReference>
<feature type="compositionally biased region" description="Basic and acidic residues" evidence="5">
    <location>
        <begin position="399"/>
        <end position="435"/>
    </location>
</feature>
<organism evidence="9 10">
    <name type="scientific">Cynoglossus semilaevis</name>
    <name type="common">Tongue sole</name>
    <dbReference type="NCBI Taxonomy" id="244447"/>
    <lineage>
        <taxon>Eukaryota</taxon>
        <taxon>Metazoa</taxon>
        <taxon>Chordata</taxon>
        <taxon>Craniata</taxon>
        <taxon>Vertebrata</taxon>
        <taxon>Euteleostomi</taxon>
        <taxon>Actinopterygii</taxon>
        <taxon>Neopterygii</taxon>
        <taxon>Teleostei</taxon>
        <taxon>Neoteleostei</taxon>
        <taxon>Acanthomorphata</taxon>
        <taxon>Carangaria</taxon>
        <taxon>Pleuronectiformes</taxon>
        <taxon>Pleuronectoidei</taxon>
        <taxon>Cynoglossidae</taxon>
        <taxon>Cynoglossinae</taxon>
        <taxon>Cynoglossus</taxon>
    </lineage>
</organism>
<dbReference type="RefSeq" id="XP_008329879.1">
    <property type="nucleotide sequence ID" value="XM_008331657.3"/>
</dbReference>
<dbReference type="CDD" id="cd00033">
    <property type="entry name" value="CCP"/>
    <property type="match status" value="1"/>
</dbReference>
<accession>A0A3P8WK38</accession>
<evidence type="ECO:0000256" key="1">
    <source>
        <dbReference type="ARBA" id="ARBA00022659"/>
    </source>
</evidence>
<feature type="compositionally biased region" description="Polar residues" evidence="5">
    <location>
        <begin position="647"/>
        <end position="660"/>
    </location>
</feature>
<dbReference type="GO" id="GO:0007219">
    <property type="term" value="P:Notch signaling pathway"/>
    <property type="evidence" value="ECO:0007669"/>
    <property type="project" value="TreeGrafter"/>
</dbReference>
<evidence type="ECO:0000256" key="4">
    <source>
        <dbReference type="PROSITE-ProRule" id="PRU00302"/>
    </source>
</evidence>
<feature type="compositionally biased region" description="Basic and acidic residues" evidence="5">
    <location>
        <begin position="281"/>
        <end position="297"/>
    </location>
</feature>
<feature type="compositionally biased region" description="Basic and acidic residues" evidence="5">
    <location>
        <begin position="375"/>
        <end position="386"/>
    </location>
</feature>
<keyword evidence="6" id="KW-0812">Transmembrane</keyword>
<dbReference type="GeneTree" id="ENSGT00390000009163"/>
<dbReference type="InterPro" id="IPR053298">
    <property type="entry name" value="Sushi_domain_protein"/>
</dbReference>
<comment type="caution">
    <text evidence="4">Lacks conserved residue(s) required for the propagation of feature annotation.</text>
</comment>
<keyword evidence="6" id="KW-1133">Transmembrane helix</keyword>
<dbReference type="STRING" id="244447.ENSCSEP00000027079"/>
<reference evidence="9" key="3">
    <citation type="submission" date="2025-09" db="UniProtKB">
        <authorList>
            <consortium name="Ensembl"/>
        </authorList>
    </citation>
    <scope>IDENTIFICATION</scope>
</reference>
<dbReference type="FunFam" id="2.10.70.10:FF:000050">
    <property type="entry name" value="sushi domain-containing protein 5"/>
    <property type="match status" value="1"/>
</dbReference>
<dbReference type="SUPFAM" id="SSF57535">
    <property type="entry name" value="Complement control module/SCR domain"/>
    <property type="match status" value="1"/>
</dbReference>
<dbReference type="GO" id="GO:0005540">
    <property type="term" value="F:hyaluronic acid binding"/>
    <property type="evidence" value="ECO:0007669"/>
    <property type="project" value="InterPro"/>
</dbReference>
<evidence type="ECO:0000259" key="8">
    <source>
        <dbReference type="PROSITE" id="PS50963"/>
    </source>
</evidence>
<dbReference type="InterPro" id="IPR000436">
    <property type="entry name" value="Sushi_SCR_CCP_dom"/>
</dbReference>
<proteinExistence type="predicted"/>
<dbReference type="PROSITE" id="PS50923">
    <property type="entry name" value="SUSHI"/>
    <property type="match status" value="1"/>
</dbReference>
<feature type="compositionally biased region" description="Basic and acidic residues" evidence="5">
    <location>
        <begin position="229"/>
        <end position="238"/>
    </location>
</feature>
<dbReference type="PANTHER" id="PTHR32493:SF0">
    <property type="entry name" value="SUSHI DOMAIN-CONTAINING PROTEIN 5"/>
    <property type="match status" value="1"/>
</dbReference>
<evidence type="ECO:0000256" key="3">
    <source>
        <dbReference type="ARBA" id="ARBA00023157"/>
    </source>
</evidence>
<dbReference type="KEGG" id="csem:103394376"/>
<dbReference type="OMA" id="YGQVQAC"/>
<feature type="compositionally biased region" description="Basic and acidic residues" evidence="5">
    <location>
        <begin position="580"/>
        <end position="599"/>
    </location>
</feature>
<reference evidence="9 10" key="1">
    <citation type="journal article" date="2014" name="Nat. Genet.">
        <title>Whole-genome sequence of a flatfish provides insights into ZW sex chromosome evolution and adaptation to a benthic lifestyle.</title>
        <authorList>
            <person name="Chen S."/>
            <person name="Zhang G."/>
            <person name="Shao C."/>
            <person name="Huang Q."/>
            <person name="Liu G."/>
            <person name="Zhang P."/>
            <person name="Song W."/>
            <person name="An N."/>
            <person name="Chalopin D."/>
            <person name="Volff J.N."/>
            <person name="Hong Y."/>
            <person name="Li Q."/>
            <person name="Sha Z."/>
            <person name="Zhou H."/>
            <person name="Xie M."/>
            <person name="Yu Q."/>
            <person name="Liu Y."/>
            <person name="Xiang H."/>
            <person name="Wang N."/>
            <person name="Wu K."/>
            <person name="Yang C."/>
            <person name="Zhou Q."/>
            <person name="Liao X."/>
            <person name="Yang L."/>
            <person name="Hu Q."/>
            <person name="Zhang J."/>
            <person name="Meng L."/>
            <person name="Jin L."/>
            <person name="Tian Y."/>
            <person name="Lian J."/>
            <person name="Yang J."/>
            <person name="Miao G."/>
            <person name="Liu S."/>
            <person name="Liang Z."/>
            <person name="Yan F."/>
            <person name="Li Y."/>
            <person name="Sun B."/>
            <person name="Zhang H."/>
            <person name="Zhang J."/>
            <person name="Zhu Y."/>
            <person name="Du M."/>
            <person name="Zhao Y."/>
            <person name="Schartl M."/>
            <person name="Tang Q."/>
            <person name="Wang J."/>
        </authorList>
    </citation>
    <scope>NUCLEOTIDE SEQUENCE</scope>
</reference>
<keyword evidence="6" id="KW-0472">Membrane</keyword>
<dbReference type="GeneID" id="103394376"/>
<dbReference type="InterPro" id="IPR016187">
    <property type="entry name" value="CTDL_fold"/>
</dbReference>
<dbReference type="OrthoDB" id="9936131at2759"/>